<sequence>MEPLSVLQSSRFSLEYLLLPPRSEPAEAPVGFAPFPDLLRSPPRPSYSVLFTTSTRDFQRTGSSIPAILNLWSTEPFLVTRYSESFTISKNLPTPVTSIICCISDQLYCDTTLFLFFNKPSRTFELFIYDGDYILCDVLDICYIIYSIIVC</sequence>
<proteinExistence type="predicted"/>
<organism evidence="1 2">
    <name type="scientific">Trichonephila clavata</name>
    <name type="common">Joro spider</name>
    <name type="synonym">Nephila clavata</name>
    <dbReference type="NCBI Taxonomy" id="2740835"/>
    <lineage>
        <taxon>Eukaryota</taxon>
        <taxon>Metazoa</taxon>
        <taxon>Ecdysozoa</taxon>
        <taxon>Arthropoda</taxon>
        <taxon>Chelicerata</taxon>
        <taxon>Arachnida</taxon>
        <taxon>Araneae</taxon>
        <taxon>Araneomorphae</taxon>
        <taxon>Entelegynae</taxon>
        <taxon>Araneoidea</taxon>
        <taxon>Nephilidae</taxon>
        <taxon>Trichonephila</taxon>
    </lineage>
</organism>
<evidence type="ECO:0000313" key="2">
    <source>
        <dbReference type="Proteomes" id="UP000887116"/>
    </source>
</evidence>
<evidence type="ECO:0000313" key="1">
    <source>
        <dbReference type="EMBL" id="GFR29342.1"/>
    </source>
</evidence>
<dbReference type="AlphaFoldDB" id="A0A8X6HSI2"/>
<gene>
    <name evidence="1" type="ORF">TNCT_433981</name>
</gene>
<accession>A0A8X6HSI2</accession>
<dbReference type="EMBL" id="BMAO01039157">
    <property type="protein sequence ID" value="GFR29342.1"/>
    <property type="molecule type" value="Genomic_DNA"/>
</dbReference>
<keyword evidence="2" id="KW-1185">Reference proteome</keyword>
<dbReference type="Proteomes" id="UP000887116">
    <property type="component" value="Unassembled WGS sequence"/>
</dbReference>
<reference evidence="1" key="1">
    <citation type="submission" date="2020-07" db="EMBL/GenBank/DDBJ databases">
        <title>Multicomponent nature underlies the extraordinary mechanical properties of spider dragline silk.</title>
        <authorList>
            <person name="Kono N."/>
            <person name="Nakamura H."/>
            <person name="Mori M."/>
            <person name="Yoshida Y."/>
            <person name="Ohtoshi R."/>
            <person name="Malay A.D."/>
            <person name="Moran D.A.P."/>
            <person name="Tomita M."/>
            <person name="Numata K."/>
            <person name="Arakawa K."/>
        </authorList>
    </citation>
    <scope>NUCLEOTIDE SEQUENCE</scope>
</reference>
<comment type="caution">
    <text evidence="1">The sequence shown here is derived from an EMBL/GenBank/DDBJ whole genome shotgun (WGS) entry which is preliminary data.</text>
</comment>
<protein>
    <submittedName>
        <fullName evidence="1">Uncharacterized protein</fullName>
    </submittedName>
</protein>
<name>A0A8X6HSI2_TRICU</name>
<dbReference type="OrthoDB" id="8092968at2759"/>